<keyword evidence="2" id="KW-1185">Reference proteome</keyword>
<dbReference type="EMBL" id="CP034841">
    <property type="protein sequence ID" value="QBF34614.1"/>
    <property type="molecule type" value="Genomic_DNA"/>
</dbReference>
<name>A0A4P6MSF9_9BACT</name>
<sequence length="107" mass="12475">MKFKKINGLFFAGLATATIPLISISCSNESNYTKARRKLNEFIRKYSSNTLFQPEIRKLTNQFNALTQNDTTITDEQLHFFIGLINNLSYYFDNLGEFLKPKFPPRR</sequence>
<reference evidence="1 2" key="1">
    <citation type="submission" date="2019-01" db="EMBL/GenBank/DDBJ databases">
        <title>Complete sequence and annotation of the Mycoplasma phocirhinis strain 852T genome.</title>
        <authorList>
            <person name="Frasca S.Jr."/>
            <person name="Kutish G.F."/>
            <person name="Castellanos Gell J."/>
            <person name="Michaels D.L."/>
            <person name="Brown D.R."/>
        </authorList>
    </citation>
    <scope>NUCLEOTIDE SEQUENCE [LARGE SCALE GENOMIC DNA]</scope>
    <source>
        <strain evidence="1 2">852</strain>
    </source>
</reference>
<dbReference type="Proteomes" id="UP000289326">
    <property type="component" value="Chromosome"/>
</dbReference>
<dbReference type="KEGG" id="mphi:EG856_01595"/>
<dbReference type="AlphaFoldDB" id="A0A4P6MSF9"/>
<dbReference type="RefSeq" id="WP_130429391.1">
    <property type="nucleotide sequence ID" value="NZ_CP034841.1"/>
</dbReference>
<protein>
    <submittedName>
        <fullName evidence="1">Uncharacterized protein</fullName>
    </submittedName>
</protein>
<evidence type="ECO:0000313" key="1">
    <source>
        <dbReference type="EMBL" id="QBF34614.1"/>
    </source>
</evidence>
<accession>A0A4P6MSF9</accession>
<dbReference type="PROSITE" id="PS51257">
    <property type="entry name" value="PROKAR_LIPOPROTEIN"/>
    <property type="match status" value="1"/>
</dbReference>
<evidence type="ECO:0000313" key="2">
    <source>
        <dbReference type="Proteomes" id="UP000289326"/>
    </source>
</evidence>
<gene>
    <name evidence="1" type="ORF">EG856_01595</name>
</gene>
<proteinExistence type="predicted"/>
<organism evidence="1 2">
    <name type="scientific">Mycoplasmopsis phocirhinis</name>
    <dbReference type="NCBI Taxonomy" id="142650"/>
    <lineage>
        <taxon>Bacteria</taxon>
        <taxon>Bacillati</taxon>
        <taxon>Mycoplasmatota</taxon>
        <taxon>Mycoplasmoidales</taxon>
        <taxon>Metamycoplasmataceae</taxon>
        <taxon>Mycoplasmopsis</taxon>
    </lineage>
</organism>